<dbReference type="PANTHER" id="PTHR45625:SF4">
    <property type="entry name" value="PEPTIDYLPROLYL ISOMERASE DOMAIN AND WD REPEAT-CONTAINING PROTEIN 1"/>
    <property type="match status" value="1"/>
</dbReference>
<keyword evidence="7" id="KW-1185">Reference proteome</keyword>
<feature type="compositionally biased region" description="Basic and acidic residues" evidence="4">
    <location>
        <begin position="201"/>
        <end position="228"/>
    </location>
</feature>
<evidence type="ECO:0000256" key="3">
    <source>
        <dbReference type="ARBA" id="ARBA00023235"/>
    </source>
</evidence>
<dbReference type="Gene3D" id="2.40.100.10">
    <property type="entry name" value="Cyclophilin-like"/>
    <property type="match status" value="1"/>
</dbReference>
<evidence type="ECO:0000313" key="7">
    <source>
        <dbReference type="Proteomes" id="UP001491310"/>
    </source>
</evidence>
<dbReference type="PANTHER" id="PTHR45625">
    <property type="entry name" value="PEPTIDYL-PROLYL CIS-TRANS ISOMERASE-RELATED"/>
    <property type="match status" value="1"/>
</dbReference>
<dbReference type="EMBL" id="JALJOT010000018">
    <property type="protein sequence ID" value="KAK9901375.1"/>
    <property type="molecule type" value="Genomic_DNA"/>
</dbReference>
<feature type="region of interest" description="Disordered" evidence="4">
    <location>
        <begin position="201"/>
        <end position="277"/>
    </location>
</feature>
<dbReference type="SUPFAM" id="SSF50891">
    <property type="entry name" value="Cyclophilin-like"/>
    <property type="match status" value="1"/>
</dbReference>
<protein>
    <recommendedName>
        <fullName evidence="1">peptidylprolyl isomerase</fullName>
        <ecNumber evidence="1">5.2.1.8</ecNumber>
    </recommendedName>
</protein>
<dbReference type="Pfam" id="PF00160">
    <property type="entry name" value="Pro_isomerase"/>
    <property type="match status" value="1"/>
</dbReference>
<evidence type="ECO:0000256" key="2">
    <source>
        <dbReference type="ARBA" id="ARBA00023110"/>
    </source>
</evidence>
<organism evidence="6 7">
    <name type="scientific">Coccomyxa subellipsoidea</name>
    <dbReference type="NCBI Taxonomy" id="248742"/>
    <lineage>
        <taxon>Eukaryota</taxon>
        <taxon>Viridiplantae</taxon>
        <taxon>Chlorophyta</taxon>
        <taxon>core chlorophytes</taxon>
        <taxon>Trebouxiophyceae</taxon>
        <taxon>Trebouxiophyceae incertae sedis</taxon>
        <taxon>Coccomyxaceae</taxon>
        <taxon>Coccomyxa</taxon>
    </lineage>
</organism>
<accession>A0ABR2YBA9</accession>
<keyword evidence="2" id="KW-0697">Rotamase</keyword>
<comment type="caution">
    <text evidence="6">The sequence shown here is derived from an EMBL/GenBank/DDBJ whole genome shotgun (WGS) entry which is preliminary data.</text>
</comment>
<dbReference type="PROSITE" id="PS50072">
    <property type="entry name" value="CSA_PPIASE_2"/>
    <property type="match status" value="1"/>
</dbReference>
<feature type="compositionally biased region" description="Acidic residues" evidence="4">
    <location>
        <begin position="265"/>
        <end position="277"/>
    </location>
</feature>
<dbReference type="InterPro" id="IPR029000">
    <property type="entry name" value="Cyclophilin-like_dom_sf"/>
</dbReference>
<evidence type="ECO:0000259" key="5">
    <source>
        <dbReference type="PROSITE" id="PS50072"/>
    </source>
</evidence>
<evidence type="ECO:0000256" key="1">
    <source>
        <dbReference type="ARBA" id="ARBA00013194"/>
    </source>
</evidence>
<sequence length="277" mass="30640">MKKNMEVFKRTGKHPALDASRNSDSLPPLPERDMNRPHVFIDVNQGHENLGRVVVEVFEDQAPLAARHLINRCREGTTDTLQHTDVHRLLPDMAMFFGTSRGYKGAGVRARRYQRLHHNHAGVVSLSGDGSEVAISLTKSLTLDNDYQVVGRVHRGLEILEKVNESAVDPDDLPLQRITITSCGLTDAQGTHESLDEAARREAQRKETPQEAAVRLHAESKQARDSVRDALQTGLMQKAKAGEGLGGKQPATKRSMLADVLGNSSDEEFSDEEPENE</sequence>
<feature type="region of interest" description="Disordered" evidence="4">
    <location>
        <begin position="1"/>
        <end position="33"/>
    </location>
</feature>
<proteinExistence type="predicted"/>
<feature type="domain" description="PPIase cyclophilin-type" evidence="5">
    <location>
        <begin position="40"/>
        <end position="185"/>
    </location>
</feature>
<dbReference type="InterPro" id="IPR002130">
    <property type="entry name" value="Cyclophilin-type_PPIase_dom"/>
</dbReference>
<name>A0ABR2YBA9_9CHLO</name>
<evidence type="ECO:0000313" key="6">
    <source>
        <dbReference type="EMBL" id="KAK9901375.1"/>
    </source>
</evidence>
<evidence type="ECO:0000256" key="4">
    <source>
        <dbReference type="SAM" id="MobiDB-lite"/>
    </source>
</evidence>
<reference evidence="6 7" key="1">
    <citation type="journal article" date="2024" name="Nat. Commun.">
        <title>Phylogenomics reveals the evolutionary origins of lichenization in chlorophyte algae.</title>
        <authorList>
            <person name="Puginier C."/>
            <person name="Libourel C."/>
            <person name="Otte J."/>
            <person name="Skaloud P."/>
            <person name="Haon M."/>
            <person name="Grisel S."/>
            <person name="Petersen M."/>
            <person name="Berrin J.G."/>
            <person name="Delaux P.M."/>
            <person name="Dal Grande F."/>
            <person name="Keller J."/>
        </authorList>
    </citation>
    <scope>NUCLEOTIDE SEQUENCE [LARGE SCALE GENOMIC DNA]</scope>
    <source>
        <strain evidence="6 7">SAG 216-7</strain>
    </source>
</reference>
<dbReference type="Proteomes" id="UP001491310">
    <property type="component" value="Unassembled WGS sequence"/>
</dbReference>
<keyword evidence="3" id="KW-0413">Isomerase</keyword>
<dbReference type="InterPro" id="IPR044666">
    <property type="entry name" value="Cyclophilin_A-like"/>
</dbReference>
<gene>
    <name evidence="6" type="ORF">WJX75_009164</name>
</gene>
<dbReference type="EC" id="5.2.1.8" evidence="1"/>